<dbReference type="GO" id="GO:0005975">
    <property type="term" value="P:carbohydrate metabolic process"/>
    <property type="evidence" value="ECO:0007669"/>
    <property type="project" value="UniProtKB-UniRule"/>
</dbReference>
<evidence type="ECO:0000256" key="5">
    <source>
        <dbReference type="ARBA" id="ARBA00013198"/>
    </source>
</evidence>
<dbReference type="UniPathway" id="UPA00115">
    <property type="reaction ID" value="UER00409"/>
</dbReference>
<dbReference type="AlphaFoldDB" id="A0A6V8LQM5"/>
<dbReference type="EC" id="3.1.1.31" evidence="5 7"/>
<comment type="pathway">
    <text evidence="3 7">Carbohydrate degradation; pentose phosphate pathway; D-ribulose 5-phosphate from D-glucose 6-phosphate (oxidative stage): step 2/3.</text>
</comment>
<dbReference type="GO" id="GO:0006098">
    <property type="term" value="P:pentose-phosphate shunt"/>
    <property type="evidence" value="ECO:0007669"/>
    <property type="project" value="UniProtKB-UniPathway"/>
</dbReference>
<dbReference type="CDD" id="cd01400">
    <property type="entry name" value="6PGL"/>
    <property type="match status" value="1"/>
</dbReference>
<dbReference type="Pfam" id="PF01182">
    <property type="entry name" value="Glucosamine_iso"/>
    <property type="match status" value="1"/>
</dbReference>
<comment type="catalytic activity">
    <reaction evidence="1 7">
        <text>6-phospho-D-glucono-1,5-lactone + H2O = 6-phospho-D-gluconate + H(+)</text>
        <dbReference type="Rhea" id="RHEA:12556"/>
        <dbReference type="ChEBI" id="CHEBI:15377"/>
        <dbReference type="ChEBI" id="CHEBI:15378"/>
        <dbReference type="ChEBI" id="CHEBI:57955"/>
        <dbReference type="ChEBI" id="CHEBI:58759"/>
        <dbReference type="EC" id="3.1.1.31"/>
    </reaction>
</comment>
<gene>
    <name evidence="7 9" type="primary">pgl</name>
    <name evidence="9" type="ORF">NNJEOMEG_01872</name>
</gene>
<comment type="caution">
    <text evidence="9">The sequence shown here is derived from an EMBL/GenBank/DDBJ whole genome shotgun (WGS) entry which is preliminary data.</text>
</comment>
<organism evidence="9 10">
    <name type="scientific">Fundidesulfovibrio magnetotacticus</name>
    <dbReference type="NCBI Taxonomy" id="2730080"/>
    <lineage>
        <taxon>Bacteria</taxon>
        <taxon>Pseudomonadati</taxon>
        <taxon>Thermodesulfobacteriota</taxon>
        <taxon>Desulfovibrionia</taxon>
        <taxon>Desulfovibrionales</taxon>
        <taxon>Desulfovibrionaceae</taxon>
        <taxon>Fundidesulfovibrio</taxon>
    </lineage>
</organism>
<dbReference type="InterPro" id="IPR005900">
    <property type="entry name" value="6-phosphogluconolactonase_DevB"/>
</dbReference>
<evidence type="ECO:0000256" key="7">
    <source>
        <dbReference type="RuleBase" id="RU365095"/>
    </source>
</evidence>
<evidence type="ECO:0000256" key="2">
    <source>
        <dbReference type="ARBA" id="ARBA00002681"/>
    </source>
</evidence>
<proteinExistence type="inferred from homology"/>
<evidence type="ECO:0000313" key="9">
    <source>
        <dbReference type="EMBL" id="GFK94034.1"/>
    </source>
</evidence>
<evidence type="ECO:0000256" key="4">
    <source>
        <dbReference type="ARBA" id="ARBA00010662"/>
    </source>
</evidence>
<reference evidence="9 10" key="1">
    <citation type="submission" date="2020-04" db="EMBL/GenBank/DDBJ databases">
        <authorList>
            <consortium name="Desulfovibrio sp. FSS-1 genome sequencing consortium"/>
            <person name="Shimoshige H."/>
            <person name="Kobayashi H."/>
            <person name="Maekawa T."/>
        </authorList>
    </citation>
    <scope>NUCLEOTIDE SEQUENCE [LARGE SCALE GENOMIC DNA]</scope>
    <source>
        <strain evidence="9 10">SIID29052-01</strain>
    </source>
</reference>
<evidence type="ECO:0000256" key="1">
    <source>
        <dbReference type="ARBA" id="ARBA00000832"/>
    </source>
</evidence>
<evidence type="ECO:0000256" key="3">
    <source>
        <dbReference type="ARBA" id="ARBA00004961"/>
    </source>
</evidence>
<accession>A0A6V8LQM5</accession>
<keyword evidence="10" id="KW-1185">Reference proteome</keyword>
<dbReference type="PANTHER" id="PTHR11054">
    <property type="entry name" value="6-PHOSPHOGLUCONOLACTONASE"/>
    <property type="match status" value="1"/>
</dbReference>
<comment type="similarity">
    <text evidence="4 7">Belongs to the glucosamine/galactosamine-6-phosphate isomerase family. 6-phosphogluconolactonase subfamily.</text>
</comment>
<dbReference type="NCBIfam" id="TIGR01198">
    <property type="entry name" value="pgl"/>
    <property type="match status" value="1"/>
</dbReference>
<dbReference type="InterPro" id="IPR037171">
    <property type="entry name" value="NagB/RpiA_transferase-like"/>
</dbReference>
<comment type="function">
    <text evidence="2 7">Hydrolysis of 6-phosphogluconolactone to 6-phosphogluconate.</text>
</comment>
<dbReference type="PANTHER" id="PTHR11054:SF0">
    <property type="entry name" value="6-PHOSPHOGLUCONOLACTONASE"/>
    <property type="match status" value="1"/>
</dbReference>
<keyword evidence="7 9" id="KW-0378">Hydrolase</keyword>
<dbReference type="InterPro" id="IPR039104">
    <property type="entry name" value="6PGL"/>
</dbReference>
<reference evidence="9 10" key="2">
    <citation type="submission" date="2020-05" db="EMBL/GenBank/DDBJ databases">
        <title>Draft genome sequence of Desulfovibrio sp. strainFSS-1.</title>
        <authorList>
            <person name="Shimoshige H."/>
            <person name="Kobayashi H."/>
            <person name="Maekawa T."/>
        </authorList>
    </citation>
    <scope>NUCLEOTIDE SEQUENCE [LARGE SCALE GENOMIC DNA]</scope>
    <source>
        <strain evidence="9 10">SIID29052-01</strain>
    </source>
</reference>
<evidence type="ECO:0000313" key="10">
    <source>
        <dbReference type="Proteomes" id="UP000494245"/>
    </source>
</evidence>
<dbReference type="InterPro" id="IPR006148">
    <property type="entry name" value="Glc/Gal-6P_isomerase"/>
</dbReference>
<name>A0A6V8LQM5_9BACT</name>
<dbReference type="Proteomes" id="UP000494245">
    <property type="component" value="Unassembled WGS sequence"/>
</dbReference>
<dbReference type="SUPFAM" id="SSF100950">
    <property type="entry name" value="NagB/RpiA/CoA transferase-like"/>
    <property type="match status" value="1"/>
</dbReference>
<dbReference type="EMBL" id="BLTE01000007">
    <property type="protein sequence ID" value="GFK94034.1"/>
    <property type="molecule type" value="Genomic_DNA"/>
</dbReference>
<protein>
    <recommendedName>
        <fullName evidence="6 7">6-phosphogluconolactonase</fullName>
        <shortName evidence="7">6PGL</shortName>
        <ecNumber evidence="5 7">3.1.1.31</ecNumber>
    </recommendedName>
</protein>
<sequence length="247" mass="26141">MYAPDLRSFPDAEAAARAAALLVSEAAARAVAERGRFTLALSGGSTPGRFFELLAQEPMDWDRTHVFWADERLVPADSPESNQRLARERLIGRVSLPPGNVHPMPSPDIPLEDAEAQAQAHEAALRAFFGKEGSGHPAGGLVAGFPRFDAVHLGVGGDGHTASLFPGQASLGERLRWVLPVRYAVASPPVARLTLTLPVLDAAREVFFLVSGADKLALARAIAAGERPDCPASRVRPASGSLCWLAG</sequence>
<feature type="domain" description="Glucosamine/galactosamine-6-phosphate isomerase" evidence="8">
    <location>
        <begin position="10"/>
        <end position="244"/>
    </location>
</feature>
<evidence type="ECO:0000256" key="6">
    <source>
        <dbReference type="ARBA" id="ARBA00020337"/>
    </source>
</evidence>
<evidence type="ECO:0000259" key="8">
    <source>
        <dbReference type="Pfam" id="PF01182"/>
    </source>
</evidence>
<dbReference type="GO" id="GO:0017057">
    <property type="term" value="F:6-phosphogluconolactonase activity"/>
    <property type="evidence" value="ECO:0007669"/>
    <property type="project" value="UniProtKB-UniRule"/>
</dbReference>
<dbReference type="RefSeq" id="WP_173083682.1">
    <property type="nucleotide sequence ID" value="NZ_BLTE01000007.1"/>
</dbReference>
<dbReference type="Gene3D" id="3.40.50.1360">
    <property type="match status" value="1"/>
</dbReference>